<evidence type="ECO:0000313" key="3">
    <source>
        <dbReference type="Proteomes" id="UP000037727"/>
    </source>
</evidence>
<comment type="caution">
    <text evidence="2">The sequence shown here is derived from an EMBL/GenBank/DDBJ whole genome shotgun (WGS) entry which is preliminary data.</text>
</comment>
<reference evidence="2 3" key="1">
    <citation type="submission" date="2015-09" db="EMBL/GenBank/DDBJ databases">
        <title>Draft genome sequence and assembly of Photorhabdus sp. VMG, a bacterial symbiont associated with Heterorhabditis zealandica.</title>
        <authorList>
            <person name="Naidoo S."/>
            <person name="Featherston J."/>
            <person name="Mothupi B."/>
            <person name="Gray V.M."/>
        </authorList>
    </citation>
    <scope>NUCLEOTIDE SEQUENCE [LARGE SCALE GENOMIC DNA]</scope>
    <source>
        <strain evidence="2 3">VMG</strain>
    </source>
</reference>
<organism evidence="2 3">
    <name type="scientific">Photorhabdus heterorhabditis</name>
    <dbReference type="NCBI Taxonomy" id="880156"/>
    <lineage>
        <taxon>Bacteria</taxon>
        <taxon>Pseudomonadati</taxon>
        <taxon>Pseudomonadota</taxon>
        <taxon>Gammaproteobacteria</taxon>
        <taxon>Enterobacterales</taxon>
        <taxon>Morganellaceae</taxon>
        <taxon>Photorhabdus</taxon>
    </lineage>
</organism>
<proteinExistence type="predicted"/>
<dbReference type="Proteomes" id="UP000037727">
    <property type="component" value="Unassembled WGS sequence"/>
</dbReference>
<name>A0ABR5KDY6_9GAMM</name>
<keyword evidence="1" id="KW-0472">Membrane</keyword>
<keyword evidence="1" id="KW-1133">Transmembrane helix</keyword>
<feature type="transmembrane region" description="Helical" evidence="1">
    <location>
        <begin position="19"/>
        <end position="37"/>
    </location>
</feature>
<sequence length="122" mass="13819">MTGVNECSQQRGNLKDDGYILYVHIEIVYIALALQMINPSIPKAAHIQAKIPHSSGHDEPTMQVRSSDRFLMRSYCMSLSHSQELDLINFTGRIFCLSDSHGHYSLFSQLINAITELHQSQK</sequence>
<dbReference type="EMBL" id="LJCS01000011">
    <property type="protein sequence ID" value="KOY62822.1"/>
    <property type="molecule type" value="Genomic_DNA"/>
</dbReference>
<gene>
    <name evidence="2" type="ORF">AM629_06290</name>
</gene>
<keyword evidence="3" id="KW-1185">Reference proteome</keyword>
<keyword evidence="1" id="KW-0812">Transmembrane</keyword>
<evidence type="ECO:0000256" key="1">
    <source>
        <dbReference type="SAM" id="Phobius"/>
    </source>
</evidence>
<accession>A0ABR5KDY6</accession>
<evidence type="ECO:0000313" key="2">
    <source>
        <dbReference type="EMBL" id="KOY62822.1"/>
    </source>
</evidence>
<protein>
    <submittedName>
        <fullName evidence="2">Uncharacterized protein</fullName>
    </submittedName>
</protein>